<keyword evidence="2" id="KW-1185">Reference proteome</keyword>
<evidence type="ECO:0000313" key="2">
    <source>
        <dbReference type="Proteomes" id="UP001396334"/>
    </source>
</evidence>
<dbReference type="Proteomes" id="UP001396334">
    <property type="component" value="Unassembled WGS sequence"/>
</dbReference>
<gene>
    <name evidence="1" type="ORF">V6N11_000967</name>
</gene>
<evidence type="ECO:0000313" key="1">
    <source>
        <dbReference type="EMBL" id="KAK9017977.1"/>
    </source>
</evidence>
<name>A0ABR2RZ55_9ROSI</name>
<reference evidence="1 2" key="1">
    <citation type="journal article" date="2024" name="G3 (Bethesda)">
        <title>Genome assembly of Hibiscus sabdariffa L. provides insights into metabolisms of medicinal natural products.</title>
        <authorList>
            <person name="Kim T."/>
        </authorList>
    </citation>
    <scope>NUCLEOTIDE SEQUENCE [LARGE SCALE GENOMIC DNA]</scope>
    <source>
        <strain evidence="1">TK-2024</strain>
        <tissue evidence="1">Old leaves</tissue>
    </source>
</reference>
<dbReference type="EMBL" id="JBBPBN010000019">
    <property type="protein sequence ID" value="KAK9017977.1"/>
    <property type="molecule type" value="Genomic_DNA"/>
</dbReference>
<dbReference type="InterPro" id="IPR053234">
    <property type="entry name" value="RPM1_Interactor"/>
</dbReference>
<sequence length="555" mass="61858">MGSNPVVFDISSDEEEVASALEEPEADDYVWFSEVLKAVNRGFDDSDEVVVVGEVNPNKKSKSRNSSVRKDVNVEDDDCVVLEGDPEKVVSDVNDNHEDSDELLIVGQKGQVACRDFPHPRHDCAKFPFSSTSHEQHCELCHCFVCDMQAPCQYWGSGISNTHHCHATDKEEFWKTLRKNYRLGRNVSAPPVTSHSAVVPQQAPRRDIIRLTTQHHVSRPTPTVTSHSTEVPQHNQVPRRDIIRLTAQNHVSRPTPVQASGNCMPQNHASRPSIIRACSSSTRHGIPYNPVVGSRHVLNKSTIQSHSVSQKVLGVHNTVIRRDRGIKIRNFGSQFVPSSTMSKRVDTEVTSTMNRTPYAPSENITSAHMSQFQQNPASVTKSNERSPIDWQKNCYNTSLGRYTHQISSQPSMDCVFTNSAPSLSSANSQYVPRSTVHEDTNHIQDRNRPASHNGFSDFDISWVDDIGQSNQQPSADYLRFQTSGSTTGEGPPFNINEGDKSYYNELESFLLDSHCPPEGSLTAGLNAPSPRGDISFDTGMLFFDIESSWDRQTRA</sequence>
<protein>
    <recommendedName>
        <fullName evidence="3">RPM1 interacting protein 13</fullName>
    </recommendedName>
</protein>
<evidence type="ECO:0008006" key="3">
    <source>
        <dbReference type="Google" id="ProtNLM"/>
    </source>
</evidence>
<organism evidence="1 2">
    <name type="scientific">Hibiscus sabdariffa</name>
    <name type="common">roselle</name>
    <dbReference type="NCBI Taxonomy" id="183260"/>
    <lineage>
        <taxon>Eukaryota</taxon>
        <taxon>Viridiplantae</taxon>
        <taxon>Streptophyta</taxon>
        <taxon>Embryophyta</taxon>
        <taxon>Tracheophyta</taxon>
        <taxon>Spermatophyta</taxon>
        <taxon>Magnoliopsida</taxon>
        <taxon>eudicotyledons</taxon>
        <taxon>Gunneridae</taxon>
        <taxon>Pentapetalae</taxon>
        <taxon>rosids</taxon>
        <taxon>malvids</taxon>
        <taxon>Malvales</taxon>
        <taxon>Malvaceae</taxon>
        <taxon>Malvoideae</taxon>
        <taxon>Hibiscus</taxon>
    </lineage>
</organism>
<accession>A0ABR2RZ55</accession>
<proteinExistence type="predicted"/>
<dbReference type="PANTHER" id="PTHR33443:SF35">
    <property type="entry name" value="VQ DOMAIN-CONTAINING PROTEIN"/>
    <property type="match status" value="1"/>
</dbReference>
<dbReference type="PANTHER" id="PTHR33443">
    <property type="entry name" value="ZGC:112980"/>
    <property type="match status" value="1"/>
</dbReference>
<comment type="caution">
    <text evidence="1">The sequence shown here is derived from an EMBL/GenBank/DDBJ whole genome shotgun (WGS) entry which is preliminary data.</text>
</comment>